<evidence type="ECO:0000313" key="3">
    <source>
        <dbReference type="Proteomes" id="UP001447842"/>
    </source>
</evidence>
<name>A0ABZ3HF20_9BACT</name>
<gene>
    <name evidence="2" type="ORF">WCY31_05810</name>
</gene>
<keyword evidence="3" id="KW-1185">Reference proteome</keyword>
<dbReference type="RefSeq" id="WP_345971354.1">
    <property type="nucleotide sequence ID" value="NZ_CP147920.1"/>
</dbReference>
<evidence type="ECO:0008006" key="4">
    <source>
        <dbReference type="Google" id="ProtNLM"/>
    </source>
</evidence>
<keyword evidence="1" id="KW-0732">Signal</keyword>
<dbReference type="EMBL" id="CP147920">
    <property type="protein sequence ID" value="XAU16222.1"/>
    <property type="molecule type" value="Genomic_DNA"/>
</dbReference>
<sequence>MMKQIVWGACLLFAALSAQAEERDPMEVCDERNDACVAKCDGMENASSSCYDACDTAYRRCLDIANGYTPELPSTYAADANASAKKAQK</sequence>
<proteinExistence type="predicted"/>
<evidence type="ECO:0000313" key="2">
    <source>
        <dbReference type="EMBL" id="XAU16222.1"/>
    </source>
</evidence>
<evidence type="ECO:0000256" key="1">
    <source>
        <dbReference type="SAM" id="SignalP"/>
    </source>
</evidence>
<organism evidence="2 3">
    <name type="scientific">Sulfurimonas diazotrophicus</name>
    <dbReference type="NCBI Taxonomy" id="3131939"/>
    <lineage>
        <taxon>Bacteria</taxon>
        <taxon>Pseudomonadati</taxon>
        <taxon>Campylobacterota</taxon>
        <taxon>Epsilonproteobacteria</taxon>
        <taxon>Campylobacterales</taxon>
        <taxon>Sulfurimonadaceae</taxon>
        <taxon>Sulfurimonas</taxon>
    </lineage>
</organism>
<protein>
    <recommendedName>
        <fullName evidence="4">Phospholipase</fullName>
    </recommendedName>
</protein>
<feature type="chain" id="PRO_5046724711" description="Phospholipase" evidence="1">
    <location>
        <begin position="21"/>
        <end position="89"/>
    </location>
</feature>
<reference evidence="2 3" key="1">
    <citation type="submission" date="2024-03" db="EMBL/GenBank/DDBJ databases">
        <title>Sulfurimonas sp. HSL3-1.</title>
        <authorList>
            <person name="Wang S."/>
        </authorList>
    </citation>
    <scope>NUCLEOTIDE SEQUENCE [LARGE SCALE GENOMIC DNA]</scope>
    <source>
        <strain evidence="2 3">HSL3-1</strain>
    </source>
</reference>
<feature type="signal peptide" evidence="1">
    <location>
        <begin position="1"/>
        <end position="20"/>
    </location>
</feature>
<accession>A0ABZ3HF20</accession>
<dbReference type="Proteomes" id="UP001447842">
    <property type="component" value="Chromosome"/>
</dbReference>